<protein>
    <recommendedName>
        <fullName evidence="1">Enoyl reductase (ER) domain-containing protein</fullName>
    </recommendedName>
</protein>
<dbReference type="Proteomes" id="UP001465976">
    <property type="component" value="Unassembled WGS sequence"/>
</dbReference>
<dbReference type="SUPFAM" id="SSF51735">
    <property type="entry name" value="NAD(P)-binding Rossmann-fold domains"/>
    <property type="match status" value="1"/>
</dbReference>
<accession>A0ABR3F338</accession>
<name>A0ABR3F338_9AGAR</name>
<dbReference type="EMBL" id="JBAHYK010001078">
    <property type="protein sequence ID" value="KAL0569631.1"/>
    <property type="molecule type" value="Genomic_DNA"/>
</dbReference>
<dbReference type="SMART" id="SM00829">
    <property type="entry name" value="PKS_ER"/>
    <property type="match status" value="1"/>
</dbReference>
<sequence length="360" mass="38209">MSQQKALVVPARGSPYTLITKPIPISGPAEVLIKLEGIGLNQFEWYASHVPAFFDCFDIGTSDGAGVVEAVGSEVKGFKKGGRIVFQGFFFSDYSTYQQYALSPKISIAKLPPTISTLEASSIRAALVTAANGFCQPNPALPSSSYVGEKFDCPGRAGAAMKPFWEDGAEGIKAGEPMIVLGGSSSVGQLVIQISKYLGFSPIITTSSLKHAEYLKSLGATHVLDRHTPDESLVRTIRDIVHDKPIQLAWDAIGAIMQAHIELLGPDGVFVLANPRSLTPQLVFTDGRKGVVPNGAVHAFKELGEGLFGSLESLLARGVIKPTRVEKVPGGLSGILEGHAKMQKNEVSGAKLVVDPTETP</sequence>
<dbReference type="PANTHER" id="PTHR45348:SF2">
    <property type="entry name" value="ZINC-TYPE ALCOHOL DEHYDROGENASE-LIKE PROTEIN C2E1P3.01"/>
    <property type="match status" value="1"/>
</dbReference>
<keyword evidence="3" id="KW-1185">Reference proteome</keyword>
<dbReference type="Gene3D" id="3.90.180.10">
    <property type="entry name" value="Medium-chain alcohol dehydrogenases, catalytic domain"/>
    <property type="match status" value="1"/>
</dbReference>
<dbReference type="SUPFAM" id="SSF50129">
    <property type="entry name" value="GroES-like"/>
    <property type="match status" value="1"/>
</dbReference>
<organism evidence="2 3">
    <name type="scientific">Marasmius crinis-equi</name>
    <dbReference type="NCBI Taxonomy" id="585013"/>
    <lineage>
        <taxon>Eukaryota</taxon>
        <taxon>Fungi</taxon>
        <taxon>Dikarya</taxon>
        <taxon>Basidiomycota</taxon>
        <taxon>Agaricomycotina</taxon>
        <taxon>Agaricomycetes</taxon>
        <taxon>Agaricomycetidae</taxon>
        <taxon>Agaricales</taxon>
        <taxon>Marasmiineae</taxon>
        <taxon>Marasmiaceae</taxon>
        <taxon>Marasmius</taxon>
    </lineage>
</organism>
<proteinExistence type="predicted"/>
<dbReference type="Pfam" id="PF00107">
    <property type="entry name" value="ADH_zinc_N"/>
    <property type="match status" value="1"/>
</dbReference>
<gene>
    <name evidence="2" type="ORF">V5O48_012329</name>
</gene>
<dbReference type="InterPro" id="IPR013154">
    <property type="entry name" value="ADH-like_N"/>
</dbReference>
<dbReference type="InterPro" id="IPR036291">
    <property type="entry name" value="NAD(P)-bd_dom_sf"/>
</dbReference>
<evidence type="ECO:0000313" key="3">
    <source>
        <dbReference type="Proteomes" id="UP001465976"/>
    </source>
</evidence>
<evidence type="ECO:0000313" key="2">
    <source>
        <dbReference type="EMBL" id="KAL0569631.1"/>
    </source>
</evidence>
<dbReference type="Gene3D" id="3.40.50.720">
    <property type="entry name" value="NAD(P)-binding Rossmann-like Domain"/>
    <property type="match status" value="1"/>
</dbReference>
<evidence type="ECO:0000259" key="1">
    <source>
        <dbReference type="SMART" id="SM00829"/>
    </source>
</evidence>
<dbReference type="Pfam" id="PF08240">
    <property type="entry name" value="ADH_N"/>
    <property type="match status" value="1"/>
</dbReference>
<dbReference type="InterPro" id="IPR047122">
    <property type="entry name" value="Trans-enoyl_RdTase-like"/>
</dbReference>
<dbReference type="InterPro" id="IPR020843">
    <property type="entry name" value="ER"/>
</dbReference>
<comment type="caution">
    <text evidence="2">The sequence shown here is derived from an EMBL/GenBank/DDBJ whole genome shotgun (WGS) entry which is preliminary data.</text>
</comment>
<dbReference type="PANTHER" id="PTHR45348">
    <property type="entry name" value="HYPOTHETICAL OXIDOREDUCTASE (EUROFUNG)"/>
    <property type="match status" value="1"/>
</dbReference>
<reference evidence="2 3" key="1">
    <citation type="submission" date="2024-02" db="EMBL/GenBank/DDBJ databases">
        <title>A draft genome for the cacao thread blight pathogen Marasmius crinis-equi.</title>
        <authorList>
            <person name="Cohen S.P."/>
            <person name="Baruah I.K."/>
            <person name="Amoako-Attah I."/>
            <person name="Bukari Y."/>
            <person name="Meinhardt L.W."/>
            <person name="Bailey B.A."/>
        </authorList>
    </citation>
    <scope>NUCLEOTIDE SEQUENCE [LARGE SCALE GENOMIC DNA]</scope>
    <source>
        <strain evidence="2 3">GH-76</strain>
    </source>
</reference>
<dbReference type="InterPro" id="IPR013149">
    <property type="entry name" value="ADH-like_C"/>
</dbReference>
<dbReference type="InterPro" id="IPR011032">
    <property type="entry name" value="GroES-like_sf"/>
</dbReference>
<dbReference type="CDD" id="cd08249">
    <property type="entry name" value="enoyl_reductase_like"/>
    <property type="match status" value="1"/>
</dbReference>
<feature type="domain" description="Enoyl reductase (ER)" evidence="1">
    <location>
        <begin position="13"/>
        <end position="354"/>
    </location>
</feature>